<feature type="compositionally biased region" description="Basic and acidic residues" evidence="1">
    <location>
        <begin position="1"/>
        <end position="11"/>
    </location>
</feature>
<protein>
    <submittedName>
        <fullName evidence="3">Uncharacterized protein</fullName>
    </submittedName>
</protein>
<name>A0A1I4LTS2_9HYPH</name>
<dbReference type="AlphaFoldDB" id="A0A1I4LTS2"/>
<gene>
    <name evidence="3" type="ORF">SAMN05192568_1014100</name>
</gene>
<evidence type="ECO:0000313" key="4">
    <source>
        <dbReference type="Proteomes" id="UP000199048"/>
    </source>
</evidence>
<dbReference type="Proteomes" id="UP000199048">
    <property type="component" value="Unassembled WGS sequence"/>
</dbReference>
<evidence type="ECO:0000313" key="3">
    <source>
        <dbReference type="EMBL" id="SFL94233.1"/>
    </source>
</evidence>
<keyword evidence="4" id="KW-1185">Reference proteome</keyword>
<reference evidence="4" key="1">
    <citation type="submission" date="2016-10" db="EMBL/GenBank/DDBJ databases">
        <authorList>
            <person name="Varghese N."/>
            <person name="Submissions S."/>
        </authorList>
    </citation>
    <scope>NUCLEOTIDE SEQUENCE [LARGE SCALE GENOMIC DNA]</scope>
    <source>
        <strain evidence="4">BL36</strain>
    </source>
</reference>
<proteinExistence type="predicted"/>
<feature type="region of interest" description="Disordered" evidence="1">
    <location>
        <begin position="1"/>
        <end position="20"/>
    </location>
</feature>
<keyword evidence="2" id="KW-0472">Membrane</keyword>
<dbReference type="EMBL" id="FOTK01000014">
    <property type="protein sequence ID" value="SFL94233.1"/>
    <property type="molecule type" value="Genomic_DNA"/>
</dbReference>
<dbReference type="STRING" id="582667.SAMN05192568_1014100"/>
<organism evidence="3 4">
    <name type="scientific">Methylobacterium pseudosasicola</name>
    <dbReference type="NCBI Taxonomy" id="582667"/>
    <lineage>
        <taxon>Bacteria</taxon>
        <taxon>Pseudomonadati</taxon>
        <taxon>Pseudomonadota</taxon>
        <taxon>Alphaproteobacteria</taxon>
        <taxon>Hyphomicrobiales</taxon>
        <taxon>Methylobacteriaceae</taxon>
        <taxon>Methylobacterium</taxon>
    </lineage>
</organism>
<accession>A0A1I4LTS2</accession>
<evidence type="ECO:0000256" key="2">
    <source>
        <dbReference type="SAM" id="Phobius"/>
    </source>
</evidence>
<keyword evidence="2" id="KW-0812">Transmembrane</keyword>
<sequence length="139" mass="15188">MDALHPRDTRHPRPRGCTRNRYASQPVSACSASLLPSGLAKTALAGAFAILALTSSALALPACLEAQRKVDEANALRFQARQEARLGNHDRVCDTLDEVGDRYDDARDAFERCGEGVVAIDLRSELRGLRIAKKINRCD</sequence>
<feature type="transmembrane region" description="Helical" evidence="2">
    <location>
        <begin position="43"/>
        <end position="64"/>
    </location>
</feature>
<evidence type="ECO:0000256" key="1">
    <source>
        <dbReference type="SAM" id="MobiDB-lite"/>
    </source>
</evidence>
<keyword evidence="2" id="KW-1133">Transmembrane helix</keyword>